<feature type="domain" description="SLH" evidence="5">
    <location>
        <begin position="43"/>
        <end position="106"/>
    </location>
</feature>
<dbReference type="SUPFAM" id="SSF49785">
    <property type="entry name" value="Galactose-binding domain-like"/>
    <property type="match status" value="5"/>
</dbReference>
<feature type="domain" description="SLH" evidence="5">
    <location>
        <begin position="163"/>
        <end position="226"/>
    </location>
</feature>
<dbReference type="InterPro" id="IPR003305">
    <property type="entry name" value="CenC_carb-bd"/>
</dbReference>
<evidence type="ECO:0000259" key="5">
    <source>
        <dbReference type="PROSITE" id="PS51272"/>
    </source>
</evidence>
<dbReference type="SUPFAM" id="SSF49899">
    <property type="entry name" value="Concanavalin A-like lectins/glucanases"/>
    <property type="match status" value="1"/>
</dbReference>
<dbReference type="PROSITE" id="PS51272">
    <property type="entry name" value="SLH"/>
    <property type="match status" value="2"/>
</dbReference>
<dbReference type="Gene3D" id="2.60.120.260">
    <property type="entry name" value="Galactose-binding domain-like"/>
    <property type="match status" value="5"/>
</dbReference>
<dbReference type="InterPro" id="IPR050546">
    <property type="entry name" value="Glycosyl_Hydrlase_16"/>
</dbReference>
<evidence type="ECO:0000256" key="2">
    <source>
        <dbReference type="ARBA" id="ARBA00022801"/>
    </source>
</evidence>
<protein>
    <submittedName>
        <fullName evidence="7">Carbohydrate binding domain-containing protein</fullName>
    </submittedName>
</protein>
<dbReference type="InterPro" id="IPR001119">
    <property type="entry name" value="SLH_dom"/>
</dbReference>
<name>A0ABX7L810_9BACL</name>
<feature type="signal peptide" evidence="4">
    <location>
        <begin position="1"/>
        <end position="29"/>
    </location>
</feature>
<evidence type="ECO:0000256" key="4">
    <source>
        <dbReference type="SAM" id="SignalP"/>
    </source>
</evidence>
<comment type="similarity">
    <text evidence="1">Belongs to the glycosyl hydrolase 16 family.</text>
</comment>
<dbReference type="CDD" id="cd08023">
    <property type="entry name" value="GH16_laminarinase_like"/>
    <property type="match status" value="1"/>
</dbReference>
<dbReference type="Pfam" id="PF07550">
    <property type="entry name" value="Shr-like_HID"/>
    <property type="match status" value="1"/>
</dbReference>
<dbReference type="Proteomes" id="UP000663452">
    <property type="component" value="Chromosome"/>
</dbReference>
<dbReference type="InterPro" id="IPR008979">
    <property type="entry name" value="Galactose-bd-like_sf"/>
</dbReference>
<dbReference type="Pfam" id="PF00722">
    <property type="entry name" value="Glyco_hydro_16"/>
    <property type="match status" value="1"/>
</dbReference>
<dbReference type="Pfam" id="PF02018">
    <property type="entry name" value="CBM_4_9"/>
    <property type="match status" value="4"/>
</dbReference>
<dbReference type="EMBL" id="CP070969">
    <property type="protein sequence ID" value="QSF44345.1"/>
    <property type="molecule type" value="Genomic_DNA"/>
</dbReference>
<evidence type="ECO:0000256" key="1">
    <source>
        <dbReference type="ARBA" id="ARBA00006865"/>
    </source>
</evidence>
<feature type="region of interest" description="Disordered" evidence="3">
    <location>
        <begin position="424"/>
        <end position="520"/>
    </location>
</feature>
<proteinExistence type="inferred from homology"/>
<feature type="chain" id="PRO_5045933965" evidence="4">
    <location>
        <begin position="30"/>
        <end position="1685"/>
    </location>
</feature>
<feature type="domain" description="GH16" evidence="6">
    <location>
        <begin position="509"/>
        <end position="774"/>
    </location>
</feature>
<accession>A0ABX7L810</accession>
<dbReference type="InterPro" id="IPR000757">
    <property type="entry name" value="Beta-glucanase-like"/>
</dbReference>
<dbReference type="Gene3D" id="2.60.120.200">
    <property type="match status" value="1"/>
</dbReference>
<evidence type="ECO:0000259" key="6">
    <source>
        <dbReference type="PROSITE" id="PS51762"/>
    </source>
</evidence>
<dbReference type="PANTHER" id="PTHR10963">
    <property type="entry name" value="GLYCOSYL HYDROLASE-RELATED"/>
    <property type="match status" value="1"/>
</dbReference>
<keyword evidence="2" id="KW-0378">Hydrolase</keyword>
<reference evidence="7 8" key="1">
    <citation type="submission" date="2021-02" db="EMBL/GenBank/DDBJ databases">
        <title>Paenibacillus tianjinensis sp. nov.</title>
        <authorList>
            <person name="Liu H."/>
        </authorList>
    </citation>
    <scope>NUCLEOTIDE SEQUENCE [LARGE SCALE GENOMIC DNA]</scope>
    <source>
        <strain evidence="7 8">TB2019</strain>
    </source>
</reference>
<organism evidence="7 8">
    <name type="scientific">Paenibacillus tianjinensis</name>
    <dbReference type="NCBI Taxonomy" id="2810347"/>
    <lineage>
        <taxon>Bacteria</taxon>
        <taxon>Bacillati</taxon>
        <taxon>Bacillota</taxon>
        <taxon>Bacilli</taxon>
        <taxon>Bacillales</taxon>
        <taxon>Paenibacillaceae</taxon>
        <taxon>Paenibacillus</taxon>
    </lineage>
</organism>
<keyword evidence="4" id="KW-0732">Signal</keyword>
<feature type="compositionally biased region" description="Low complexity" evidence="3">
    <location>
        <begin position="441"/>
        <end position="479"/>
    </location>
</feature>
<dbReference type="PROSITE" id="PS51762">
    <property type="entry name" value="GH16_2"/>
    <property type="match status" value="1"/>
</dbReference>
<dbReference type="InterPro" id="IPR011432">
    <property type="entry name" value="Shr-like_HID"/>
</dbReference>
<evidence type="ECO:0000313" key="7">
    <source>
        <dbReference type="EMBL" id="QSF44345.1"/>
    </source>
</evidence>
<sequence>MKKNISAALAAVVLVTGLLTPVGSGTVTAAPASNLQQSVAASNMKAFTDVKADHWAARSVQRWSDTGIIGGYADGTFRPNNQVTKAEFAVIMNRIFNYRAEAAVLPADAAGHLWFSKDIAKGIAAGYLSADPANLIHPSAMLSRAEAAVALQKIFRLEAAKPDAVYTDLAGAGSELTDAITALTAAGYLQGYPGGLFKPGGAISRAELARIVDLMVPGLVTSAGEVSLGTVKGNVVLNSTDILLQDTVIEGNLYLTEGIGEGNVMLQGVQVTGTTFIRGGGEHSVSLDNSKLGKVVVARPGGNVRIQASGGTAVGTVQLDSGATLEEGKLTGAGFTDVEIRPGAKAVTLKGEFSNASTADNRAGSLALSLSGKLGKLILNTPSQVLLAGNARVAELLISANAAGTALLGSGSFGAVTNNAEGVTSGGRALTKGSSSELKVAAPASSPSPVSGSSSGSGGTAAPTDAPTPAATPTATATPTPTPTPTATPTAAPTAAPTPTTTPTPTPTSTPTAKPTPAADPWTLVWNDEFNDGVIDPAKWTYDLGDGSAVGNPGWGNNELEWYTNDEKNVKEADGKLIITARKEAQNGKEYTSSRIKTNGLFGKKYGKFEIRAKAPTGKGFWPAIWMLPENYEYGNWAASGEIDIMEGWGSRPNTVAGTIHYGSQWPDNVYSGKEYVFPDNGTIGQYHTYSIEWEPGEIRWYVDGVLYSTKNDWYSLSSGQPANNAYPAPFNQEFHLLLNLAVGGNFDGNPTEETVFPQSMEIDYVRVYELTGRAYREPVPVTLAKEPYLEGSLAPLADGNFIHNNGFTEQVEGDAGLGIPNTAHWVLYKEPGADAAVSLEPLGGANFLKVNISSAGGNSYSIQPQAIVSLAKGRFYKLSFDAKTDATRSMNARLTGGASRGYQAYSPGLKAELNGTLGHYEMMFQMKENSDIAARVEFNLGTNSSPVWLGNARLEEIDSIPFEHDSAKTPLGSGNHLYNGTFDLGETDRLSYWHTAASGGAEVSSSVDDEGRLRLQITGNGAAGADVRLLQKGIYLVQGQDYKLTFDADVTSARTATIELLGKDGTLYTSKEVQLTEGAHSITAEFPGLAGATDHEGQFVVRLGGAPGIVRLDNFILLRTSTYFDPSLVYYPLVNGDFSFGFNSWERLLTEQGGQSAAAVTDGAAKFSITNTGSQNYSVMLFQNGLKVAGGEEYIIEFDAKSSVARKISVNAENASYKPSFSRIIDVSPDGAHYKFEFRQGVKDTLSLKFLMGKVDGVSISGSHDITIDNVKFEIKNAPAKPQELQSDSTNNRVGQPIELTFMDNAAWRSKISAVKVNGTAVAEGQYTIQPGVITIPAAAFPAEGNYTVTVEARGYVNAAVTQAILANDNNLVVNGSFSNGRTGWSTWSGEGGAAAFSVDEGVANIAISAAGSQTWANQFFQEGIRLQAGKTYELSFKGKSTVPRQIIVEYSGTSAASAQARFDITATWATYSAQFTVADGSPLKLNLLIGSSAGDDKTANSTPHTLSLDDIAIREVTTGTPVEPASGTLDNGTFDTVKGMAGWTQYFDGTGSAKAMNGELAVSLTGTGGAHYSAQVDYAELKLEQGKTYKLTFQARSDIDRLIEVAVEHKGGDYTKYLPARQVALTDEMSEYSYTFTMDGATDSLAHLVFLMGLIAGNSAETNQAVKAGNQIVIDNVTLVEIP</sequence>
<gene>
    <name evidence="7" type="ORF">JRJ22_24520</name>
</gene>
<feature type="compositionally biased region" description="Low complexity" evidence="3">
    <location>
        <begin position="487"/>
        <end position="499"/>
    </location>
</feature>
<feature type="compositionally biased region" description="Low complexity" evidence="3">
    <location>
        <begin position="509"/>
        <end position="519"/>
    </location>
</feature>
<dbReference type="InterPro" id="IPR013320">
    <property type="entry name" value="ConA-like_dom_sf"/>
</dbReference>
<keyword evidence="8" id="KW-1185">Reference proteome</keyword>
<evidence type="ECO:0000256" key="3">
    <source>
        <dbReference type="SAM" id="MobiDB-lite"/>
    </source>
</evidence>
<dbReference type="Pfam" id="PF00395">
    <property type="entry name" value="SLH"/>
    <property type="match status" value="3"/>
</dbReference>
<dbReference type="RefSeq" id="WP_206101928.1">
    <property type="nucleotide sequence ID" value="NZ_CP070969.1"/>
</dbReference>
<dbReference type="PANTHER" id="PTHR10963:SF55">
    <property type="entry name" value="GLYCOSIDE HYDROLASE FAMILY 16 PROTEIN"/>
    <property type="match status" value="1"/>
</dbReference>
<evidence type="ECO:0000313" key="8">
    <source>
        <dbReference type="Proteomes" id="UP000663452"/>
    </source>
</evidence>